<keyword evidence="3" id="KW-1185">Reference proteome</keyword>
<feature type="transmembrane region" description="Helical" evidence="1">
    <location>
        <begin position="28"/>
        <end position="47"/>
    </location>
</feature>
<dbReference type="Proteomes" id="UP000263377">
    <property type="component" value="Unassembled WGS sequence"/>
</dbReference>
<keyword evidence="1" id="KW-0472">Membrane</keyword>
<dbReference type="AlphaFoldDB" id="A0A372ZLP2"/>
<evidence type="ECO:0000313" key="2">
    <source>
        <dbReference type="EMBL" id="RGD56756.1"/>
    </source>
</evidence>
<dbReference type="RefSeq" id="WP_074006304.1">
    <property type="nucleotide sequence ID" value="NZ_QVIG01000001.1"/>
</dbReference>
<sequence length="74" mass="7504">MLLELRCAVRRTPPPAPPAEGSGLRHTALSAAFLAVALAGVIALIVLGYAVEALVTVIVTAAVEASGTAVRGRR</sequence>
<protein>
    <submittedName>
        <fullName evidence="2">Uncharacterized protein</fullName>
    </submittedName>
</protein>
<organism evidence="2 3">
    <name type="scientific">Kitasatospora xanthocidica</name>
    <dbReference type="NCBI Taxonomy" id="83382"/>
    <lineage>
        <taxon>Bacteria</taxon>
        <taxon>Bacillati</taxon>
        <taxon>Actinomycetota</taxon>
        <taxon>Actinomycetes</taxon>
        <taxon>Kitasatosporales</taxon>
        <taxon>Streptomycetaceae</taxon>
        <taxon>Kitasatospora</taxon>
    </lineage>
</organism>
<evidence type="ECO:0000256" key="1">
    <source>
        <dbReference type="SAM" id="Phobius"/>
    </source>
</evidence>
<keyword evidence="1" id="KW-0812">Transmembrane</keyword>
<evidence type="ECO:0000313" key="3">
    <source>
        <dbReference type="Proteomes" id="UP000263377"/>
    </source>
</evidence>
<keyword evidence="1" id="KW-1133">Transmembrane helix</keyword>
<reference evidence="2 3" key="1">
    <citation type="submission" date="2018-08" db="EMBL/GenBank/DDBJ databases">
        <title>Diversity &amp; Physiological Properties of Lignin-Decomposing Actinobacteria from Soil.</title>
        <authorList>
            <person name="Roh S.G."/>
            <person name="Kim S.B."/>
        </authorList>
    </citation>
    <scope>NUCLEOTIDE SEQUENCE [LARGE SCALE GENOMIC DNA]</scope>
    <source>
        <strain evidence="2 3">MMS17-GH009</strain>
    </source>
</reference>
<comment type="caution">
    <text evidence="2">The sequence shown here is derived from an EMBL/GenBank/DDBJ whole genome shotgun (WGS) entry which is preliminary data.</text>
</comment>
<dbReference type="EMBL" id="QVIG01000001">
    <property type="protein sequence ID" value="RGD56756.1"/>
    <property type="molecule type" value="Genomic_DNA"/>
</dbReference>
<gene>
    <name evidence="2" type="ORF">DR950_02175</name>
</gene>
<accession>A0A372ZLP2</accession>
<proteinExistence type="predicted"/>
<name>A0A372ZLP2_9ACTN</name>